<accession>A0AB35BWX8</accession>
<dbReference type="RefSeq" id="WP_094490584.1">
    <property type="nucleotide sequence ID" value="NZ_JAGIBT010000001.1"/>
</dbReference>
<sequence length="75" mass="8431">MKAETIYPLAILNDQSFGIEALEEAIQAQYNEAIQTQLNRRNIEAKDRQSGFINQGVRLFNGVSGMVQAVMKTEK</sequence>
<dbReference type="Proteomes" id="UP000680020">
    <property type="component" value="Unassembled WGS sequence"/>
</dbReference>
<comment type="caution">
    <text evidence="1">The sequence shown here is derived from an EMBL/GenBank/DDBJ whole genome shotgun (WGS) entry which is preliminary data.</text>
</comment>
<dbReference type="AlphaFoldDB" id="A0AB35BWX8"/>
<reference evidence="1" key="1">
    <citation type="submission" date="2021-03" db="EMBL/GenBank/DDBJ databases">
        <title>Identification and antibiotic profiling of Wohlfahrtiimonas chitiniclastica, an underestimated human pathogen.</title>
        <authorList>
            <person name="Kopf A."/>
            <person name="Bunk B."/>
            <person name="Coldewey S."/>
            <person name="Gunzer F."/>
            <person name="Riedel T."/>
            <person name="Schroettner P."/>
        </authorList>
    </citation>
    <scope>NUCLEOTIDE SEQUENCE</scope>
    <source>
        <strain evidence="1">DSM 100917</strain>
    </source>
</reference>
<evidence type="ECO:0000313" key="1">
    <source>
        <dbReference type="EMBL" id="MBS7823598.1"/>
    </source>
</evidence>
<proteinExistence type="predicted"/>
<organism evidence="1 2">
    <name type="scientific">Wohlfahrtiimonas chitiniclastica</name>
    <dbReference type="NCBI Taxonomy" id="400946"/>
    <lineage>
        <taxon>Bacteria</taxon>
        <taxon>Pseudomonadati</taxon>
        <taxon>Pseudomonadota</taxon>
        <taxon>Gammaproteobacteria</taxon>
        <taxon>Cardiobacteriales</taxon>
        <taxon>Ignatzschineriaceae</taxon>
        <taxon>Wohlfahrtiimonas</taxon>
    </lineage>
</organism>
<protein>
    <submittedName>
        <fullName evidence="1">Uncharacterized protein</fullName>
    </submittedName>
</protein>
<dbReference type="EMBL" id="JAGIBU010000001">
    <property type="protein sequence ID" value="MBS7823598.1"/>
    <property type="molecule type" value="Genomic_DNA"/>
</dbReference>
<evidence type="ECO:0000313" key="2">
    <source>
        <dbReference type="Proteomes" id="UP000680020"/>
    </source>
</evidence>
<name>A0AB35BWX8_9GAMM</name>
<gene>
    <name evidence="1" type="ORF">J7561_00070</name>
</gene>